<comment type="caution">
    <text evidence="5">The sequence shown here is derived from an EMBL/GenBank/DDBJ whole genome shotgun (WGS) entry which is preliminary data.</text>
</comment>
<sequence length="319" mass="33087">MPSSGSHMIGSRIRAVGAFRPSAVVDNVTLAAGIGPPVDDAWILQRVGISSRRFATEGETVVTMAVAAAEKAIAGADLDRIGAVILATCTLPSPIPNGAASVASLLGVPDAAAFDVNAGCSGFCYALTVADSLIRGATSDQVLVIGAERLRDWIDPRDPITAPVFADGAGAVLVEKSGAADIGPVVWGSNGSLAELIRVQDWQGRVTMRGRDVYQWATSELVEVAQRACARAGLTADDVAAFVPHQANMRMIDKLAYAIGVHRAVIARDIRDSGNTSSASIPLALDRLRTDHPELSGTPALLLGFGAGLTYAAQIVRLP</sequence>
<dbReference type="PANTHER" id="PTHR34069:SF2">
    <property type="entry name" value="BETA-KETOACYL-[ACYL-CARRIER-PROTEIN] SYNTHASE III"/>
    <property type="match status" value="1"/>
</dbReference>
<keyword evidence="6" id="KW-1185">Reference proteome</keyword>
<evidence type="ECO:0000259" key="3">
    <source>
        <dbReference type="Pfam" id="PF08541"/>
    </source>
</evidence>
<evidence type="ECO:0000256" key="1">
    <source>
        <dbReference type="ARBA" id="ARBA00022679"/>
    </source>
</evidence>
<proteinExistence type="predicted"/>
<evidence type="ECO:0000313" key="6">
    <source>
        <dbReference type="Proteomes" id="UP000031364"/>
    </source>
</evidence>
<accession>A0ABR4ZAJ5</accession>
<keyword evidence="1" id="KW-0808">Transferase</keyword>
<dbReference type="InterPro" id="IPR013747">
    <property type="entry name" value="ACP_syn_III_C"/>
</dbReference>
<dbReference type="CDD" id="cd00830">
    <property type="entry name" value="KAS_III"/>
    <property type="match status" value="1"/>
</dbReference>
<feature type="domain" description="Beta-ketoacyl-[acyl-carrier-protein] synthase III N-terminal" evidence="4">
    <location>
        <begin position="114"/>
        <end position="191"/>
    </location>
</feature>
<dbReference type="Pfam" id="PF08545">
    <property type="entry name" value="ACP_syn_III"/>
    <property type="match status" value="1"/>
</dbReference>
<dbReference type="Gene3D" id="3.40.47.10">
    <property type="match status" value="1"/>
</dbReference>
<gene>
    <name evidence="5" type="ORF">FG87_26650</name>
</gene>
<dbReference type="Pfam" id="PF08541">
    <property type="entry name" value="ACP_syn_III_C"/>
    <property type="match status" value="1"/>
</dbReference>
<dbReference type="EMBL" id="JNFP01000035">
    <property type="protein sequence ID" value="KIA62174.1"/>
    <property type="molecule type" value="Genomic_DNA"/>
</dbReference>
<dbReference type="SUPFAM" id="SSF53901">
    <property type="entry name" value="Thiolase-like"/>
    <property type="match status" value="1"/>
</dbReference>
<dbReference type="PANTHER" id="PTHR34069">
    <property type="entry name" value="3-OXOACYL-[ACYL-CARRIER-PROTEIN] SYNTHASE 3"/>
    <property type="match status" value="1"/>
</dbReference>
<keyword evidence="2" id="KW-0012">Acyltransferase</keyword>
<evidence type="ECO:0000259" key="4">
    <source>
        <dbReference type="Pfam" id="PF08545"/>
    </source>
</evidence>
<name>A0ABR4ZAJ5_9NOCA</name>
<evidence type="ECO:0000313" key="5">
    <source>
        <dbReference type="EMBL" id="KIA62174.1"/>
    </source>
</evidence>
<dbReference type="Proteomes" id="UP000031364">
    <property type="component" value="Unassembled WGS sequence"/>
</dbReference>
<dbReference type="InterPro" id="IPR013751">
    <property type="entry name" value="ACP_syn_III_N"/>
</dbReference>
<dbReference type="InterPro" id="IPR016039">
    <property type="entry name" value="Thiolase-like"/>
</dbReference>
<evidence type="ECO:0000256" key="2">
    <source>
        <dbReference type="ARBA" id="ARBA00023315"/>
    </source>
</evidence>
<organism evidence="5 6">
    <name type="scientific">Nocardia vulneris</name>
    <dbReference type="NCBI Taxonomy" id="1141657"/>
    <lineage>
        <taxon>Bacteria</taxon>
        <taxon>Bacillati</taxon>
        <taxon>Actinomycetota</taxon>
        <taxon>Actinomycetes</taxon>
        <taxon>Mycobacteriales</taxon>
        <taxon>Nocardiaceae</taxon>
        <taxon>Nocardia</taxon>
    </lineage>
</organism>
<reference evidence="5 6" key="1">
    <citation type="journal article" date="2014" name="Int. J. Syst. Evol. Microbiol.">
        <title>Nocardia vulneris sp. nov., isolated from wounds of human patients in North America.</title>
        <authorList>
            <person name="Lasker B.A."/>
            <person name="Bell M."/>
            <person name="Klenk H.P."/>
            <person name="Sproer C."/>
            <person name="Schumann C."/>
            <person name="Schumann P."/>
            <person name="Brown J.M."/>
        </authorList>
    </citation>
    <scope>NUCLEOTIDE SEQUENCE [LARGE SCALE GENOMIC DNA]</scope>
    <source>
        <strain evidence="5 6">W9851</strain>
    </source>
</reference>
<dbReference type="NCBIfam" id="NF006829">
    <property type="entry name" value="PRK09352.1"/>
    <property type="match status" value="1"/>
</dbReference>
<feature type="domain" description="Beta-ketoacyl-[acyl-carrier-protein] synthase III C-terminal" evidence="3">
    <location>
        <begin position="229"/>
        <end position="317"/>
    </location>
</feature>
<protein>
    <submittedName>
        <fullName evidence="5">3-oxoacyl-ACP synthase</fullName>
    </submittedName>
</protein>